<dbReference type="RefSeq" id="WP_119661721.1">
    <property type="nucleotide sequence ID" value="NZ_QUAL01000186.1"/>
</dbReference>
<comment type="caution">
    <text evidence="1">The sequence shown here is derived from an EMBL/GenBank/DDBJ whole genome shotgun (WGS) entry which is preliminary data.</text>
</comment>
<accession>A0A418KLP6</accession>
<evidence type="ECO:0000313" key="2">
    <source>
        <dbReference type="Proteomes" id="UP000284057"/>
    </source>
</evidence>
<sequence>MRESEEFITLYRCRAGFWWSSTQIVNARNHHLPAVEAYIDETGDRGTSKKSSPYFAVTAVVIPDESALHLRTVVKGMRAEFGIPPGQALHWNDHFRVRTPERRELAARLLAGIPGTTLSYVIVRKENIGRSWKMSDDGAIFYNYAIRLALERVVHTAAAWPGGPRRVVVRAGSVRHMDHTATADYPARVTRGAGSRAHAVVTPWHLLHWPPRWFGADRYDGIQAADLYSGILRCALDGADDDAACGRYLLRCRHQLRRSGSGRILGYGVKFIGDEGYLARRRWWTDLNSWTP</sequence>
<proteinExistence type="predicted"/>
<dbReference type="EMBL" id="QUAL01000186">
    <property type="protein sequence ID" value="RIQ18869.1"/>
    <property type="molecule type" value="Genomic_DNA"/>
</dbReference>
<organism evidence="1 2">
    <name type="scientific">Jiangella rhizosphaerae</name>
    <dbReference type="NCBI Taxonomy" id="2293569"/>
    <lineage>
        <taxon>Bacteria</taxon>
        <taxon>Bacillati</taxon>
        <taxon>Actinomycetota</taxon>
        <taxon>Actinomycetes</taxon>
        <taxon>Jiangellales</taxon>
        <taxon>Jiangellaceae</taxon>
        <taxon>Jiangella</taxon>
    </lineage>
</organism>
<reference evidence="1 2" key="1">
    <citation type="submission" date="2018-09" db="EMBL/GenBank/DDBJ databases">
        <title>Isolation, diversity and antifungal activity of actinobacteria from wheat.</title>
        <authorList>
            <person name="Han C."/>
        </authorList>
    </citation>
    <scope>NUCLEOTIDE SEQUENCE [LARGE SCALE GENOMIC DNA]</scope>
    <source>
        <strain evidence="1 2">NEAU-YY265</strain>
    </source>
</reference>
<dbReference type="Proteomes" id="UP000284057">
    <property type="component" value="Unassembled WGS sequence"/>
</dbReference>
<dbReference type="AlphaFoldDB" id="A0A418KLP6"/>
<dbReference type="OrthoDB" id="3684031at2"/>
<protein>
    <submittedName>
        <fullName evidence="1">DUF3800 domain-containing protein</fullName>
    </submittedName>
</protein>
<gene>
    <name evidence="1" type="ORF">DY240_20570</name>
</gene>
<evidence type="ECO:0000313" key="1">
    <source>
        <dbReference type="EMBL" id="RIQ18869.1"/>
    </source>
</evidence>
<dbReference type="InterPro" id="IPR024524">
    <property type="entry name" value="DUF3800"/>
</dbReference>
<keyword evidence="2" id="KW-1185">Reference proteome</keyword>
<name>A0A418KLP6_9ACTN</name>
<dbReference type="Pfam" id="PF12686">
    <property type="entry name" value="DUF3800"/>
    <property type="match status" value="1"/>
</dbReference>